<evidence type="ECO:0000313" key="1">
    <source>
        <dbReference type="EMBL" id="KOS22969.1"/>
    </source>
</evidence>
<dbReference type="EMBL" id="LGSR01000002">
    <property type="protein sequence ID" value="KOS22969.1"/>
    <property type="molecule type" value="Genomic_DNA"/>
</dbReference>
<accession>A0A0M9VXF6</accession>
<evidence type="ECO:0000313" key="2">
    <source>
        <dbReference type="Proteomes" id="UP000053831"/>
    </source>
</evidence>
<gene>
    <name evidence="1" type="ORF">ESCO_003675</name>
</gene>
<reference evidence="1 2" key="1">
    <citation type="submission" date="2015-07" db="EMBL/GenBank/DDBJ databases">
        <title>The genome of the fungus Escovopsis weberi, a specialized disease agent of ant agriculture.</title>
        <authorList>
            <person name="de Man T.J."/>
            <person name="Stajich J.E."/>
            <person name="Kubicek C.P."/>
            <person name="Chenthamara K."/>
            <person name="Atanasova L."/>
            <person name="Druzhinina I.S."/>
            <person name="Birnbaum S."/>
            <person name="Barribeau S.M."/>
            <person name="Teiling C."/>
            <person name="Suen G."/>
            <person name="Currie C."/>
            <person name="Gerardo N.M."/>
        </authorList>
    </citation>
    <scope>NUCLEOTIDE SEQUENCE [LARGE SCALE GENOMIC DNA]</scope>
</reference>
<dbReference type="OrthoDB" id="4940520at2759"/>
<proteinExistence type="predicted"/>
<dbReference type="STRING" id="150374.A0A0M9VXF6"/>
<dbReference type="Proteomes" id="UP000053831">
    <property type="component" value="Unassembled WGS sequence"/>
</dbReference>
<name>A0A0M9VXF6_ESCWE</name>
<dbReference type="AlphaFoldDB" id="A0A0M9VXF6"/>
<protein>
    <submittedName>
        <fullName evidence="1">Uncharacterized protein</fullName>
    </submittedName>
</protein>
<comment type="caution">
    <text evidence="1">The sequence shown here is derived from an EMBL/GenBank/DDBJ whole genome shotgun (WGS) entry which is preliminary data.</text>
</comment>
<dbReference type="InterPro" id="IPR022025">
    <property type="entry name" value="Amidoligase_2"/>
</dbReference>
<organism evidence="1 2">
    <name type="scientific">Escovopsis weberi</name>
    <dbReference type="NCBI Taxonomy" id="150374"/>
    <lineage>
        <taxon>Eukaryota</taxon>
        <taxon>Fungi</taxon>
        <taxon>Dikarya</taxon>
        <taxon>Ascomycota</taxon>
        <taxon>Pezizomycotina</taxon>
        <taxon>Sordariomycetes</taxon>
        <taxon>Hypocreomycetidae</taxon>
        <taxon>Hypocreales</taxon>
        <taxon>Hypocreaceae</taxon>
        <taxon>Escovopsis</taxon>
    </lineage>
</organism>
<keyword evidence="2" id="KW-1185">Reference proteome</keyword>
<dbReference type="PANTHER" id="PTHR36847">
    <property type="entry name" value="AMIDOLIGASE ENZYME"/>
    <property type="match status" value="1"/>
</dbReference>
<dbReference type="PANTHER" id="PTHR36847:SF1">
    <property type="entry name" value="AMIDOLIGASE ENZYME"/>
    <property type="match status" value="1"/>
</dbReference>
<sequence length="428" mass="47441">MTGHFDQAHVLSAELSFGLEIQFLAPPPRNITDVIRRFPQLACIMERDFTYHCLASALAGAGLPAAYIFETTKDECRGHPLRTSAPPGSIVRTRVSNDMRVMSPAPAAPAAPRAVVRRSLSMSSAWASLSSAHSSRVTAQGRNPLFRYWLLKTEANIYGTGPFAAWHPMELNSPILGEYEAAGGFRASQRALAALLLACPEGLRVDRACALHVHVSPSRWELMARHAMRIATLVFLFEEPLLFHLIRPHRGRAHASLRAGAAMARPPAQRPDEPRIRWAPGDLPACLFSEACVHLWTSRGLGDVAEMLARPANRSGARATALGIGAQTHPNGRETHTVEFRHAEASLDAAFLSQWLALVTTIRKVAWLDVERYKSALECVCAVVLPGPAPEDAWRPLLRILNRAAPRHWRRVCDETFWDYHLARQNRR</sequence>
<dbReference type="Pfam" id="PF12224">
    <property type="entry name" value="Amidoligase_2"/>
    <property type="match status" value="1"/>
</dbReference>